<dbReference type="Pfam" id="PF01212">
    <property type="entry name" value="Beta_elim_lyase"/>
    <property type="match status" value="1"/>
</dbReference>
<dbReference type="SUPFAM" id="SSF53383">
    <property type="entry name" value="PLP-dependent transferases"/>
    <property type="match status" value="1"/>
</dbReference>
<dbReference type="Gene3D" id="3.90.1150.10">
    <property type="entry name" value="Aspartate Aminotransferase, domain 1"/>
    <property type="match status" value="1"/>
</dbReference>
<evidence type="ECO:0000313" key="6">
    <source>
        <dbReference type="Proteomes" id="UP000577707"/>
    </source>
</evidence>
<proteinExistence type="inferred from homology"/>
<comment type="similarity">
    <text evidence="2">Belongs to the threonine aldolase family.</text>
</comment>
<feature type="domain" description="Aromatic amino acid beta-eliminating lyase/threonine aldolase" evidence="4">
    <location>
        <begin position="9"/>
        <end position="291"/>
    </location>
</feature>
<sequence length="364" mass="38313">MRTHETRRDFASDNCAAAHPKVLAALEAVDGGHLPSYGADLYTSLLEERVRELFGRHARTFPVFNGTGANILGLQAVTPRWSAVVCADAAHLHTDECGAPEYAGFKLLTVPTADGRLDPDDLADLARDARNRHRAQPGVLSLTQSTELGTCYRPAELAVLTEEAHRHGWKVHVDGARLANAAARLGVGLAEAAAGADVISLGVTKNGGMIGEAVVVLDPDADGVGFLQKAGTQLPSKTRYVSAQLLALLDGDLWRANATQANSMADRLAAGLRGAPGVRVVHPVEANAVFASLPAGVAEQLRATYSFSDWGPGTVRLMTAWDTRAEDVDGLLAAVRALMPGDVHDPTARAVQEASSPESVGFLA</sequence>
<evidence type="ECO:0000259" key="4">
    <source>
        <dbReference type="Pfam" id="PF01212"/>
    </source>
</evidence>
<dbReference type="PANTHER" id="PTHR48097">
    <property type="entry name" value="L-THREONINE ALDOLASE-RELATED"/>
    <property type="match status" value="1"/>
</dbReference>
<name>A0A7W5F775_9ACTN</name>
<dbReference type="Gene3D" id="3.40.640.10">
    <property type="entry name" value="Type I PLP-dependent aspartate aminotransferase-like (Major domain)"/>
    <property type="match status" value="1"/>
</dbReference>
<dbReference type="EC" id="4.1.2.5" evidence="5"/>
<evidence type="ECO:0000256" key="2">
    <source>
        <dbReference type="ARBA" id="ARBA00006966"/>
    </source>
</evidence>
<accession>A0A7W5F775</accession>
<gene>
    <name evidence="5" type="ORF">FHS12_000813</name>
</gene>
<dbReference type="InterPro" id="IPR015424">
    <property type="entry name" value="PyrdxlP-dep_Trfase"/>
</dbReference>
<protein>
    <submittedName>
        <fullName evidence="5">Threonine aldolase</fullName>
        <ecNumber evidence="5">4.1.2.5</ecNumber>
    </submittedName>
</protein>
<dbReference type="Proteomes" id="UP000577707">
    <property type="component" value="Unassembled WGS sequence"/>
</dbReference>
<dbReference type="GO" id="GO:0004793">
    <property type="term" value="F:threonine aldolase activity"/>
    <property type="evidence" value="ECO:0007669"/>
    <property type="project" value="UniProtKB-EC"/>
</dbReference>
<organism evidence="5 6">
    <name type="scientific">Nocardioides albus</name>
    <dbReference type="NCBI Taxonomy" id="1841"/>
    <lineage>
        <taxon>Bacteria</taxon>
        <taxon>Bacillati</taxon>
        <taxon>Actinomycetota</taxon>
        <taxon>Actinomycetes</taxon>
        <taxon>Propionibacteriales</taxon>
        <taxon>Nocardioidaceae</taxon>
        <taxon>Nocardioides</taxon>
    </lineage>
</organism>
<comment type="cofactor">
    <cofactor evidence="1">
        <name>pyridoxal 5'-phosphate</name>
        <dbReference type="ChEBI" id="CHEBI:597326"/>
    </cofactor>
</comment>
<evidence type="ECO:0000256" key="1">
    <source>
        <dbReference type="ARBA" id="ARBA00001933"/>
    </source>
</evidence>
<dbReference type="RefSeq" id="WP_183542498.1">
    <property type="nucleotide sequence ID" value="NZ_BMQT01000004.1"/>
</dbReference>
<dbReference type="InterPro" id="IPR001597">
    <property type="entry name" value="ArAA_b-elim_lyase/Thr_aldolase"/>
</dbReference>
<dbReference type="PANTHER" id="PTHR48097:SF5">
    <property type="entry name" value="LOW SPECIFICITY L-THREONINE ALDOLASE"/>
    <property type="match status" value="1"/>
</dbReference>
<keyword evidence="6" id="KW-1185">Reference proteome</keyword>
<dbReference type="InterPro" id="IPR015422">
    <property type="entry name" value="PyrdxlP-dep_Trfase_small"/>
</dbReference>
<evidence type="ECO:0000313" key="5">
    <source>
        <dbReference type="EMBL" id="MBB3087880.1"/>
    </source>
</evidence>
<dbReference type="AlphaFoldDB" id="A0A7W5F775"/>
<keyword evidence="5" id="KW-0456">Lyase</keyword>
<keyword evidence="3" id="KW-0663">Pyridoxal phosphate</keyword>
<dbReference type="GO" id="GO:0006520">
    <property type="term" value="P:amino acid metabolic process"/>
    <property type="evidence" value="ECO:0007669"/>
    <property type="project" value="InterPro"/>
</dbReference>
<comment type="caution">
    <text evidence="5">The sequence shown here is derived from an EMBL/GenBank/DDBJ whole genome shotgun (WGS) entry which is preliminary data.</text>
</comment>
<dbReference type="EMBL" id="JACHXG010000002">
    <property type="protein sequence ID" value="MBB3087880.1"/>
    <property type="molecule type" value="Genomic_DNA"/>
</dbReference>
<reference evidence="5 6" key="1">
    <citation type="submission" date="2020-08" db="EMBL/GenBank/DDBJ databases">
        <title>Genomic Encyclopedia of Type Strains, Phase III (KMG-III): the genomes of soil and plant-associated and newly described type strains.</title>
        <authorList>
            <person name="Whitman W."/>
        </authorList>
    </citation>
    <scope>NUCLEOTIDE SEQUENCE [LARGE SCALE GENOMIC DNA]</scope>
    <source>
        <strain evidence="5 6">CECT 3302</strain>
    </source>
</reference>
<evidence type="ECO:0000256" key="3">
    <source>
        <dbReference type="ARBA" id="ARBA00022898"/>
    </source>
</evidence>
<dbReference type="InterPro" id="IPR015421">
    <property type="entry name" value="PyrdxlP-dep_Trfase_major"/>
</dbReference>